<feature type="domain" description="CCHC-type" evidence="6">
    <location>
        <begin position="338"/>
        <end position="352"/>
    </location>
</feature>
<evidence type="ECO:0000256" key="2">
    <source>
        <dbReference type="ARBA" id="ARBA00022771"/>
    </source>
</evidence>
<feature type="compositionally biased region" description="Polar residues" evidence="5">
    <location>
        <begin position="288"/>
        <end position="307"/>
    </location>
</feature>
<feature type="compositionally biased region" description="Gly residues" evidence="5">
    <location>
        <begin position="367"/>
        <end position="376"/>
    </location>
</feature>
<keyword evidence="1" id="KW-0479">Metal-binding</keyword>
<feature type="region of interest" description="Disordered" evidence="5">
    <location>
        <begin position="1"/>
        <end position="81"/>
    </location>
</feature>
<feature type="region of interest" description="Disordered" evidence="5">
    <location>
        <begin position="352"/>
        <end position="376"/>
    </location>
</feature>
<dbReference type="EMBL" id="JALJOQ010000082">
    <property type="protein sequence ID" value="KAK9800314.1"/>
    <property type="molecule type" value="Genomic_DNA"/>
</dbReference>
<dbReference type="PROSITE" id="PS51999">
    <property type="entry name" value="ZF_GRF"/>
    <property type="match status" value="2"/>
</dbReference>
<feature type="region of interest" description="Disordered" evidence="5">
    <location>
        <begin position="192"/>
        <end position="243"/>
    </location>
</feature>
<dbReference type="PANTHER" id="PTHR33680">
    <property type="entry name" value="OS07G0190500 PROTEIN"/>
    <property type="match status" value="1"/>
</dbReference>
<feature type="domain" description="GRF-type" evidence="7">
    <location>
        <begin position="150"/>
        <end position="189"/>
    </location>
</feature>
<evidence type="ECO:0000313" key="9">
    <source>
        <dbReference type="Proteomes" id="UP001465755"/>
    </source>
</evidence>
<dbReference type="AlphaFoldDB" id="A0AAW1NX21"/>
<evidence type="ECO:0000259" key="7">
    <source>
        <dbReference type="PROSITE" id="PS51999"/>
    </source>
</evidence>
<dbReference type="GO" id="GO:0003676">
    <property type="term" value="F:nucleic acid binding"/>
    <property type="evidence" value="ECO:0007669"/>
    <property type="project" value="InterPro"/>
</dbReference>
<evidence type="ECO:0000313" key="8">
    <source>
        <dbReference type="EMBL" id="KAK9800314.1"/>
    </source>
</evidence>
<dbReference type="GO" id="GO:0008270">
    <property type="term" value="F:zinc ion binding"/>
    <property type="evidence" value="ECO:0007669"/>
    <property type="project" value="UniProtKB-KW"/>
</dbReference>
<evidence type="ECO:0000256" key="4">
    <source>
        <dbReference type="PROSITE-ProRule" id="PRU00047"/>
    </source>
</evidence>
<feature type="compositionally biased region" description="Gly residues" evidence="5">
    <location>
        <begin position="271"/>
        <end position="283"/>
    </location>
</feature>
<feature type="domain" description="CCHC-type" evidence="6">
    <location>
        <begin position="381"/>
        <end position="395"/>
    </location>
</feature>
<feature type="compositionally biased region" description="Polar residues" evidence="5">
    <location>
        <begin position="209"/>
        <end position="235"/>
    </location>
</feature>
<keyword evidence="9" id="KW-1185">Reference proteome</keyword>
<dbReference type="Proteomes" id="UP001465755">
    <property type="component" value="Unassembled WGS sequence"/>
</dbReference>
<gene>
    <name evidence="8" type="ORF">WJX73_000620</name>
</gene>
<keyword evidence="3" id="KW-0862">Zinc</keyword>
<keyword evidence="2 4" id="KW-0863">Zinc-finger</keyword>
<dbReference type="SMART" id="SM00343">
    <property type="entry name" value="ZnF_C2HC"/>
    <property type="match status" value="3"/>
</dbReference>
<dbReference type="Gene3D" id="4.10.60.10">
    <property type="entry name" value="Zinc finger, CCHC-type"/>
    <property type="match status" value="3"/>
</dbReference>
<accession>A0AAW1NX21</accession>
<dbReference type="InterPro" id="IPR036875">
    <property type="entry name" value="Znf_CCHC_sf"/>
</dbReference>
<feature type="domain" description="GRF-type" evidence="7">
    <location>
        <begin position="82"/>
        <end position="122"/>
    </location>
</feature>
<dbReference type="Pfam" id="PF06839">
    <property type="entry name" value="Zn_ribbon_GRF"/>
    <property type="match status" value="2"/>
</dbReference>
<evidence type="ECO:0000259" key="6">
    <source>
        <dbReference type="PROSITE" id="PS50158"/>
    </source>
</evidence>
<dbReference type="Pfam" id="PF00098">
    <property type="entry name" value="zf-CCHC"/>
    <property type="match status" value="3"/>
</dbReference>
<evidence type="ECO:0000256" key="3">
    <source>
        <dbReference type="ARBA" id="ARBA00022833"/>
    </source>
</evidence>
<organism evidence="8 9">
    <name type="scientific">Symbiochloris irregularis</name>
    <dbReference type="NCBI Taxonomy" id="706552"/>
    <lineage>
        <taxon>Eukaryota</taxon>
        <taxon>Viridiplantae</taxon>
        <taxon>Chlorophyta</taxon>
        <taxon>core chlorophytes</taxon>
        <taxon>Trebouxiophyceae</taxon>
        <taxon>Trebouxiales</taxon>
        <taxon>Trebouxiaceae</taxon>
        <taxon>Symbiochloris</taxon>
    </lineage>
</organism>
<dbReference type="InterPro" id="IPR010666">
    <property type="entry name" value="Znf_GRF"/>
</dbReference>
<reference evidence="8 9" key="1">
    <citation type="journal article" date="2024" name="Nat. Commun.">
        <title>Phylogenomics reveals the evolutionary origins of lichenization in chlorophyte algae.</title>
        <authorList>
            <person name="Puginier C."/>
            <person name="Libourel C."/>
            <person name="Otte J."/>
            <person name="Skaloud P."/>
            <person name="Haon M."/>
            <person name="Grisel S."/>
            <person name="Petersen M."/>
            <person name="Berrin J.G."/>
            <person name="Delaux P.M."/>
            <person name="Dal Grande F."/>
            <person name="Keller J."/>
        </authorList>
    </citation>
    <scope>NUCLEOTIDE SEQUENCE [LARGE SCALE GENOMIC DNA]</scope>
    <source>
        <strain evidence="8 9">SAG 2036</strain>
    </source>
</reference>
<feature type="domain" description="CCHC-type" evidence="6">
    <location>
        <begin position="254"/>
        <end position="269"/>
    </location>
</feature>
<evidence type="ECO:0000256" key="1">
    <source>
        <dbReference type="ARBA" id="ARBA00022723"/>
    </source>
</evidence>
<comment type="caution">
    <text evidence="8">The sequence shown here is derived from an EMBL/GenBank/DDBJ whole genome shotgun (WGS) entry which is preliminary data.</text>
</comment>
<proteinExistence type="predicted"/>
<name>A0AAW1NX21_9CHLO</name>
<dbReference type="PROSITE" id="PS50158">
    <property type="entry name" value="ZF_CCHC"/>
    <property type="match status" value="3"/>
</dbReference>
<dbReference type="PANTHER" id="PTHR33680:SF1">
    <property type="entry name" value="OS05G0489500 PROTEIN"/>
    <property type="match status" value="1"/>
</dbReference>
<feature type="region of interest" description="Disordered" evidence="5">
    <location>
        <begin position="268"/>
        <end position="307"/>
    </location>
</feature>
<dbReference type="InterPro" id="IPR001878">
    <property type="entry name" value="Znf_CCHC"/>
</dbReference>
<protein>
    <submittedName>
        <fullName evidence="8">Uncharacterized protein</fullName>
    </submittedName>
</protein>
<dbReference type="SUPFAM" id="SSF57756">
    <property type="entry name" value="Retrovirus zinc finger-like domains"/>
    <property type="match status" value="3"/>
</dbReference>
<evidence type="ECO:0000256" key="5">
    <source>
        <dbReference type="SAM" id="MobiDB-lite"/>
    </source>
</evidence>
<sequence>MTFARTLPPHTRTSQQTRTESFEAKPYNRNSSQDHKTEQPYFPSEDELIAADAQQLEQGSYADEGPPEDESAGPQQKPAPECKCGVEAASLVSNSEKNPNRPYFKCSNFQGGCGFFEWADEVSDPSQASAGQKRSAFPEDTAAEGMQVSCDCGVPAVRLQARTEKNNGRWFHKCGTGGACRFFQWEDEALKAGAGSPPRKRRMPDATAASPSTYGSSSNGPNSTYGNRTGLSDYNQPGYGSGGGLPGGSSGSACFKCGQEGHWSRDCPQKAGGGAPAFGGNTGGPFTSSNPYGAPNRSTHTASSTWGASGNVASGDAYGGGYGKAPAGGSASEAKGECFKCGQAGHWSRDCPGNGGSKQGSFSPSKGYGGGGGRAGKSGACFKCGQEGHWSSSCPVR</sequence>